<protein>
    <submittedName>
        <fullName evidence="2">Acetyl esterase/lipase</fullName>
    </submittedName>
</protein>
<proteinExistence type="predicted"/>
<dbReference type="GO" id="GO:0008236">
    <property type="term" value="F:serine-type peptidase activity"/>
    <property type="evidence" value="ECO:0007669"/>
    <property type="project" value="InterPro"/>
</dbReference>
<accession>A0A7W7VHS3</accession>
<sequence length="639" mass="68454">MVKIAQFGSWESPLTAETVATAGVSPRWVDVHDGVVWWAESRPTEEGRVALMREGPDRTPVEVLAAPWNVRNRVHEYGGRPWTVLGDTVVFTNWADQRIYAYDGSGDPRPLTPMPARGHGLRYGDLSPGPGGTSVLCVRETVTGDRPTDVARDLVEVPLDGTGPRTLGASHHFMSGPRLSPDGTRLAWIGWDHPNMPWDGAELCVAEIGQPHRVLAGGPRESVCQAEWESPDSLLVLTDPDGWWNLFRVGLDGAAVNLAPCEEELGGPMWVLGGRWFAPLGGGRHAVLRSDRLAILDEKTGTVTDVDTDLTAWSSDLLAVDGVVVAAAGGPQREVAVVRLDLGTGVETVVNGQPHESLDPAYLPVPEHRVFTSDDGRKIPAFVYLPRNPGFAGPPEAVPPLLVHVHGGPTGKVSDVLKRDIAYFTSRGFGVVAVNYGGSAGYGRAFRESLNEQWGVVDVHDCATVAATLAEEGVVDGTRLAVRGGSAGGWTAAASMTSVSTYACATIMFPILDLTGWTSEGGETHDFESRYIEGLVGTLPEHADRYADRSPSNHVDRLAGPVLLLQGLEDEVCPPEQADRFVASLDGTGLPHAYLTFEGEQHGFRRASTVIAALEAELSFYGQVFGFTPPGVPVLELKS</sequence>
<dbReference type="InterPro" id="IPR001375">
    <property type="entry name" value="Peptidase_S9_cat"/>
</dbReference>
<feature type="domain" description="Peptidase S9 prolyl oligopeptidase catalytic" evidence="1">
    <location>
        <begin position="420"/>
        <end position="626"/>
    </location>
</feature>
<dbReference type="PANTHER" id="PTHR43056:SF5">
    <property type="entry name" value="PEPTIDASE S9 PROLYL OLIGOPEPTIDASE CATALYTIC DOMAIN-CONTAINING PROTEIN"/>
    <property type="match status" value="1"/>
</dbReference>
<dbReference type="InterPro" id="IPR050585">
    <property type="entry name" value="Xaa-Pro_dipeptidyl-ppase/CocE"/>
</dbReference>
<dbReference type="SUPFAM" id="SSF82171">
    <property type="entry name" value="DPP6 N-terminal domain-like"/>
    <property type="match status" value="1"/>
</dbReference>
<dbReference type="InterPro" id="IPR011042">
    <property type="entry name" value="6-blade_b-propeller_TolB-like"/>
</dbReference>
<keyword evidence="3" id="KW-1185">Reference proteome</keyword>
<evidence type="ECO:0000259" key="1">
    <source>
        <dbReference type="Pfam" id="PF00326"/>
    </source>
</evidence>
<dbReference type="RefSeq" id="WP_184814772.1">
    <property type="nucleotide sequence ID" value="NZ_JACHJQ010000008.1"/>
</dbReference>
<dbReference type="GO" id="GO:0006508">
    <property type="term" value="P:proteolysis"/>
    <property type="evidence" value="ECO:0007669"/>
    <property type="project" value="InterPro"/>
</dbReference>
<organism evidence="2 3">
    <name type="scientific">Actinophytocola algeriensis</name>
    <dbReference type="NCBI Taxonomy" id="1768010"/>
    <lineage>
        <taxon>Bacteria</taxon>
        <taxon>Bacillati</taxon>
        <taxon>Actinomycetota</taxon>
        <taxon>Actinomycetes</taxon>
        <taxon>Pseudonocardiales</taxon>
        <taxon>Pseudonocardiaceae</taxon>
    </lineage>
</organism>
<dbReference type="AlphaFoldDB" id="A0A7W7VHS3"/>
<dbReference type="PANTHER" id="PTHR43056">
    <property type="entry name" value="PEPTIDASE S9 PROLYL OLIGOPEPTIDASE"/>
    <property type="match status" value="1"/>
</dbReference>
<evidence type="ECO:0000313" key="3">
    <source>
        <dbReference type="Proteomes" id="UP000520767"/>
    </source>
</evidence>
<dbReference type="Proteomes" id="UP000520767">
    <property type="component" value="Unassembled WGS sequence"/>
</dbReference>
<reference evidence="2 3" key="1">
    <citation type="submission" date="2020-08" db="EMBL/GenBank/DDBJ databases">
        <title>Genomic Encyclopedia of Type Strains, Phase III (KMG-III): the genomes of soil and plant-associated and newly described type strains.</title>
        <authorList>
            <person name="Whitman W."/>
        </authorList>
    </citation>
    <scope>NUCLEOTIDE SEQUENCE [LARGE SCALE GENOMIC DNA]</scope>
    <source>
        <strain evidence="2 3">CECT 8960</strain>
    </source>
</reference>
<evidence type="ECO:0000313" key="2">
    <source>
        <dbReference type="EMBL" id="MBB4910726.1"/>
    </source>
</evidence>
<dbReference type="Gene3D" id="2.120.10.30">
    <property type="entry name" value="TolB, C-terminal domain"/>
    <property type="match status" value="1"/>
</dbReference>
<dbReference type="SUPFAM" id="SSF53474">
    <property type="entry name" value="alpha/beta-Hydrolases"/>
    <property type="match status" value="1"/>
</dbReference>
<dbReference type="Pfam" id="PF00326">
    <property type="entry name" value="Peptidase_S9"/>
    <property type="match status" value="1"/>
</dbReference>
<gene>
    <name evidence="2" type="ORF">FHR82_006985</name>
</gene>
<dbReference type="InterPro" id="IPR029058">
    <property type="entry name" value="AB_hydrolase_fold"/>
</dbReference>
<dbReference type="Gene3D" id="3.40.50.1820">
    <property type="entry name" value="alpha/beta hydrolase"/>
    <property type="match status" value="1"/>
</dbReference>
<comment type="caution">
    <text evidence="2">The sequence shown here is derived from an EMBL/GenBank/DDBJ whole genome shotgun (WGS) entry which is preliminary data.</text>
</comment>
<name>A0A7W7VHS3_9PSEU</name>
<dbReference type="EMBL" id="JACHJQ010000008">
    <property type="protein sequence ID" value="MBB4910726.1"/>
    <property type="molecule type" value="Genomic_DNA"/>
</dbReference>